<evidence type="ECO:0000256" key="1">
    <source>
        <dbReference type="SAM" id="MobiDB-lite"/>
    </source>
</evidence>
<evidence type="ECO:0000313" key="2">
    <source>
        <dbReference type="EMBL" id="GAA29738.2"/>
    </source>
</evidence>
<proteinExistence type="predicted"/>
<accession>H2KRW2</accession>
<feature type="region of interest" description="Disordered" evidence="1">
    <location>
        <begin position="285"/>
        <end position="313"/>
    </location>
</feature>
<sequence length="487" mass="54435">MHKNGHVPRTNANRRSTLTNSGRQDDAGFQQAVELGFGRRKYVGGYTLRKCAYWGPCGKMECAIGVLLHWMAHHLLDFSLISDVSEVEECENNGYTYFPPHQLSELKSEPEENSSDHVNSSPCVSDVSNSSPKQRKLPETFPPRLGQSDTAPFPVLGRHASNLNDKAVDLDGLQLKFQRNAGTLHAPVKHQPEVFRDVSVDDHLDNCIQRSTSESAISCINTSKSFRSKHYIEKFTPEHNVSVTPAPLEDRFPRTLATHPCPTDCITVPSGTGKTRDCIMNPSVHYRDGPEISPQVDETTRTSVQTTTSPPGAFVNMPLSDVRDECDWSRPSLHTAKHLIHQINKLTERLNKESLSLSLALLDRKIRLPSMGRLFHGFEQRAGYEHFPCNSRGILVVSENFAYIGSCNGSNGSVFDEFTDESQSPEPRLPICVTYGAKMHITGSCVPGNKVMRKRQQVPRQRKTSITISCDVTTMHFSCLNIIYWGE</sequence>
<organism evidence="2 3">
    <name type="scientific">Clonorchis sinensis</name>
    <name type="common">Chinese liver fluke</name>
    <dbReference type="NCBI Taxonomy" id="79923"/>
    <lineage>
        <taxon>Eukaryota</taxon>
        <taxon>Metazoa</taxon>
        <taxon>Spiralia</taxon>
        <taxon>Lophotrochozoa</taxon>
        <taxon>Platyhelminthes</taxon>
        <taxon>Trematoda</taxon>
        <taxon>Digenea</taxon>
        <taxon>Opisthorchiida</taxon>
        <taxon>Opisthorchiata</taxon>
        <taxon>Opisthorchiidae</taxon>
        <taxon>Clonorchis</taxon>
    </lineage>
</organism>
<dbReference type="EMBL" id="DF143236">
    <property type="protein sequence ID" value="GAA29738.2"/>
    <property type="molecule type" value="Genomic_DNA"/>
</dbReference>
<evidence type="ECO:0000313" key="3">
    <source>
        <dbReference type="Proteomes" id="UP000008909"/>
    </source>
</evidence>
<protein>
    <submittedName>
        <fullName evidence="2">Uncharacterized protein</fullName>
    </submittedName>
</protein>
<name>H2KRW2_CLOSI</name>
<reference key="2">
    <citation type="submission" date="2011-10" db="EMBL/GenBank/DDBJ databases">
        <title>The genome and transcriptome sequence of Clonorchis sinensis provide insights into the carcinogenic liver fluke.</title>
        <authorList>
            <person name="Wang X."/>
            <person name="Huang Y."/>
            <person name="Chen W."/>
            <person name="Liu H."/>
            <person name="Guo L."/>
            <person name="Chen Y."/>
            <person name="Luo F."/>
            <person name="Zhou W."/>
            <person name="Sun J."/>
            <person name="Mao Q."/>
            <person name="Liang P."/>
            <person name="Zhou C."/>
            <person name="Tian Y."/>
            <person name="Men J."/>
            <person name="Lv X."/>
            <person name="Huang L."/>
            <person name="Zhou J."/>
            <person name="Hu Y."/>
            <person name="Li R."/>
            <person name="Zhang F."/>
            <person name="Lei H."/>
            <person name="Li X."/>
            <person name="Hu X."/>
            <person name="Liang C."/>
            <person name="Xu J."/>
            <person name="Wu Z."/>
            <person name="Yu X."/>
        </authorList>
    </citation>
    <scope>NUCLEOTIDE SEQUENCE</scope>
    <source>
        <strain>Henan</strain>
    </source>
</reference>
<dbReference type="Proteomes" id="UP000008909">
    <property type="component" value="Unassembled WGS sequence"/>
</dbReference>
<keyword evidence="3" id="KW-1185">Reference proteome</keyword>
<feature type="region of interest" description="Disordered" evidence="1">
    <location>
        <begin position="106"/>
        <end position="153"/>
    </location>
</feature>
<feature type="compositionally biased region" description="Polar residues" evidence="1">
    <location>
        <begin position="10"/>
        <end position="22"/>
    </location>
</feature>
<reference evidence="2" key="1">
    <citation type="journal article" date="2011" name="Genome Biol.">
        <title>The draft genome of the carcinogenic human liver fluke Clonorchis sinensis.</title>
        <authorList>
            <person name="Wang X."/>
            <person name="Chen W."/>
            <person name="Huang Y."/>
            <person name="Sun J."/>
            <person name="Men J."/>
            <person name="Liu H."/>
            <person name="Luo F."/>
            <person name="Guo L."/>
            <person name="Lv X."/>
            <person name="Deng C."/>
            <person name="Zhou C."/>
            <person name="Fan Y."/>
            <person name="Li X."/>
            <person name="Huang L."/>
            <person name="Hu Y."/>
            <person name="Liang C."/>
            <person name="Hu X."/>
            <person name="Xu J."/>
            <person name="Yu X."/>
        </authorList>
    </citation>
    <scope>NUCLEOTIDE SEQUENCE [LARGE SCALE GENOMIC DNA]</scope>
    <source>
        <strain evidence="2">Henan</strain>
    </source>
</reference>
<gene>
    <name evidence="2" type="ORF">CLF_107289</name>
</gene>
<feature type="region of interest" description="Disordered" evidence="1">
    <location>
        <begin position="1"/>
        <end position="25"/>
    </location>
</feature>
<dbReference type="AlphaFoldDB" id="H2KRW2"/>
<feature type="compositionally biased region" description="Low complexity" evidence="1">
    <location>
        <begin position="118"/>
        <end position="132"/>
    </location>
</feature>